<keyword evidence="5 8" id="KW-0658">Purine biosynthesis</keyword>
<feature type="domain" description="SAICAR synthetase/ADE2 N-terminal" evidence="9">
    <location>
        <begin position="26"/>
        <end position="256"/>
    </location>
</feature>
<dbReference type="CDD" id="cd01415">
    <property type="entry name" value="SAICAR_synt_PurC"/>
    <property type="match status" value="1"/>
</dbReference>
<dbReference type="PANTHER" id="PTHR43599:SF3">
    <property type="entry name" value="SI:DKEY-6E2.2"/>
    <property type="match status" value="1"/>
</dbReference>
<sequence>MDGAIGVLTDALRATGEEELSRAPLIYDGKAKRVRQCPGEHDLVLMEFKNSFTAFDAVKRDEKAGKGRLNCAISSFLMNELRQTGDLIPQTLIAQVSPVHQLVQRVEIIPIEVIVRNEAHGSLCKRYGITAGQKLSEPLTEIGLKDDALHDPFFTSDEIPVDIMELLTWSEMKQVRALADITNDSLYGIFAEHSIRLLDFKLEFGRLADGSIVLADEITGDTCRLVDAETLEKLDKDNFRFDLGDVMKGYAGLAQRLGLDPEAILQGRWR</sequence>
<dbReference type="GO" id="GO:0005524">
    <property type="term" value="F:ATP binding"/>
    <property type="evidence" value="ECO:0007669"/>
    <property type="project" value="UniProtKB-KW"/>
</dbReference>
<evidence type="ECO:0000313" key="10">
    <source>
        <dbReference type="EMBL" id="OGB85565.1"/>
    </source>
</evidence>
<dbReference type="AlphaFoldDB" id="A0A1F4PPL6"/>
<evidence type="ECO:0000256" key="2">
    <source>
        <dbReference type="ARBA" id="ARBA00010190"/>
    </source>
</evidence>
<dbReference type="STRING" id="1798539.A2994_00885"/>
<evidence type="ECO:0000256" key="1">
    <source>
        <dbReference type="ARBA" id="ARBA00004672"/>
    </source>
</evidence>
<evidence type="ECO:0000256" key="5">
    <source>
        <dbReference type="ARBA" id="ARBA00022755"/>
    </source>
</evidence>
<comment type="pathway">
    <text evidence="1 8">Purine metabolism; IMP biosynthesis via de novo pathway; 5-amino-1-(5-phospho-D-ribosyl)imidazole-4-carboxamide from 5-amino-1-(5-phospho-D-ribosyl)imidazole-4-carboxylate: step 1/2.</text>
</comment>
<dbReference type="Gene3D" id="3.30.470.20">
    <property type="entry name" value="ATP-grasp fold, B domain"/>
    <property type="match status" value="1"/>
</dbReference>
<dbReference type="GO" id="GO:0009236">
    <property type="term" value="P:cobalamin biosynthetic process"/>
    <property type="evidence" value="ECO:0007669"/>
    <property type="project" value="InterPro"/>
</dbReference>
<evidence type="ECO:0000313" key="11">
    <source>
        <dbReference type="Proteomes" id="UP000179010"/>
    </source>
</evidence>
<evidence type="ECO:0000256" key="6">
    <source>
        <dbReference type="ARBA" id="ARBA00022840"/>
    </source>
</evidence>
<comment type="catalytic activity">
    <reaction evidence="7 8">
        <text>5-amino-1-(5-phospho-D-ribosyl)imidazole-4-carboxylate + L-aspartate + ATP = (2S)-2-[5-amino-1-(5-phospho-beta-D-ribosyl)imidazole-4-carboxamido]succinate + ADP + phosphate + 2 H(+)</text>
        <dbReference type="Rhea" id="RHEA:22628"/>
        <dbReference type="ChEBI" id="CHEBI:15378"/>
        <dbReference type="ChEBI" id="CHEBI:29991"/>
        <dbReference type="ChEBI" id="CHEBI:30616"/>
        <dbReference type="ChEBI" id="CHEBI:43474"/>
        <dbReference type="ChEBI" id="CHEBI:58443"/>
        <dbReference type="ChEBI" id="CHEBI:77657"/>
        <dbReference type="ChEBI" id="CHEBI:456216"/>
        <dbReference type="EC" id="6.3.2.6"/>
    </reaction>
</comment>
<name>A0A1F4PPL6_UNCK3</name>
<dbReference type="InterPro" id="IPR033934">
    <property type="entry name" value="SAICAR_synt_PurC"/>
</dbReference>
<reference evidence="10 11" key="1">
    <citation type="journal article" date="2016" name="Nat. Commun.">
        <title>Thousands of microbial genomes shed light on interconnected biogeochemical processes in an aquifer system.</title>
        <authorList>
            <person name="Anantharaman K."/>
            <person name="Brown C.T."/>
            <person name="Hug L.A."/>
            <person name="Sharon I."/>
            <person name="Castelle C.J."/>
            <person name="Probst A.J."/>
            <person name="Thomas B.C."/>
            <person name="Singh A."/>
            <person name="Wilkins M.J."/>
            <person name="Karaoz U."/>
            <person name="Brodie E.L."/>
            <person name="Williams K.H."/>
            <person name="Hubbard S.S."/>
            <person name="Banfield J.F."/>
        </authorList>
    </citation>
    <scope>NUCLEOTIDE SEQUENCE [LARGE SCALE GENOMIC DNA]</scope>
</reference>
<protein>
    <recommendedName>
        <fullName evidence="8">Phosphoribosylaminoimidazole-succinocarboxamide synthase</fullName>
        <ecNumber evidence="8">6.3.2.6</ecNumber>
    </recommendedName>
    <alternativeName>
        <fullName evidence="8">SAICAR synthetase</fullName>
    </alternativeName>
</protein>
<dbReference type="PANTHER" id="PTHR43599">
    <property type="entry name" value="MULTIFUNCTIONAL PROTEIN ADE2"/>
    <property type="match status" value="1"/>
</dbReference>
<evidence type="ECO:0000256" key="8">
    <source>
        <dbReference type="HAMAP-Rule" id="MF_00137"/>
    </source>
</evidence>
<accession>A0A1F4PPL6</accession>
<evidence type="ECO:0000256" key="3">
    <source>
        <dbReference type="ARBA" id="ARBA00022598"/>
    </source>
</evidence>
<dbReference type="Proteomes" id="UP000179010">
    <property type="component" value="Unassembled WGS sequence"/>
</dbReference>
<proteinExistence type="inferred from homology"/>
<keyword evidence="6 8" id="KW-0067">ATP-binding</keyword>
<dbReference type="Pfam" id="PF01259">
    <property type="entry name" value="SAICAR_synt"/>
    <property type="match status" value="1"/>
</dbReference>
<dbReference type="EC" id="6.3.2.6" evidence="8"/>
<gene>
    <name evidence="8" type="primary">purC</name>
    <name evidence="10" type="ORF">A2994_00885</name>
</gene>
<dbReference type="InterPro" id="IPR028923">
    <property type="entry name" value="SAICAR_synt/ADE2_N"/>
</dbReference>
<comment type="similarity">
    <text evidence="2 8">Belongs to the SAICAR synthetase family.</text>
</comment>
<keyword evidence="3 8" id="KW-0436">Ligase</keyword>
<keyword evidence="4 8" id="KW-0547">Nucleotide-binding</keyword>
<organism evidence="10 11">
    <name type="scientific">candidate division Kazan bacterium RIFCSPLOWO2_01_FULL_48_13</name>
    <dbReference type="NCBI Taxonomy" id="1798539"/>
    <lineage>
        <taxon>Bacteria</taxon>
        <taxon>Bacteria division Kazan-3B-28</taxon>
    </lineage>
</organism>
<evidence type="ECO:0000256" key="7">
    <source>
        <dbReference type="ARBA" id="ARBA00048475"/>
    </source>
</evidence>
<dbReference type="HAMAP" id="MF_00137">
    <property type="entry name" value="SAICAR_synth"/>
    <property type="match status" value="1"/>
</dbReference>
<comment type="caution">
    <text evidence="10">The sequence shown here is derived from an EMBL/GenBank/DDBJ whole genome shotgun (WGS) entry which is preliminary data.</text>
</comment>
<dbReference type="EMBL" id="METE01000002">
    <property type="protein sequence ID" value="OGB85565.1"/>
    <property type="molecule type" value="Genomic_DNA"/>
</dbReference>
<dbReference type="Gene3D" id="3.30.200.20">
    <property type="entry name" value="Phosphorylase Kinase, domain 1"/>
    <property type="match status" value="1"/>
</dbReference>
<evidence type="ECO:0000256" key="4">
    <source>
        <dbReference type="ARBA" id="ARBA00022741"/>
    </source>
</evidence>
<dbReference type="InterPro" id="IPR050089">
    <property type="entry name" value="SAICAR_synthetase"/>
</dbReference>
<evidence type="ECO:0000259" key="9">
    <source>
        <dbReference type="Pfam" id="PF01259"/>
    </source>
</evidence>
<dbReference type="UniPathway" id="UPA00074">
    <property type="reaction ID" value="UER00131"/>
</dbReference>
<dbReference type="GO" id="GO:0004639">
    <property type="term" value="F:phosphoribosylaminoimidazolesuccinocarboxamide synthase activity"/>
    <property type="evidence" value="ECO:0007669"/>
    <property type="project" value="UniProtKB-UniRule"/>
</dbReference>
<dbReference type="GO" id="GO:0006189">
    <property type="term" value="P:'de novo' IMP biosynthetic process"/>
    <property type="evidence" value="ECO:0007669"/>
    <property type="project" value="UniProtKB-UniRule"/>
</dbReference>
<dbReference type="SUPFAM" id="SSF56104">
    <property type="entry name" value="SAICAR synthase-like"/>
    <property type="match status" value="1"/>
</dbReference>